<dbReference type="AlphaFoldDB" id="A0A6G0VH87"/>
<evidence type="ECO:0000313" key="2">
    <source>
        <dbReference type="EMBL" id="KAF0682248.1"/>
    </source>
</evidence>
<evidence type="ECO:0000313" key="3">
    <source>
        <dbReference type="Proteomes" id="UP000478052"/>
    </source>
</evidence>
<sequence length="59" mass="6836">MILPELYKLQQKYLCIPATSVPSERVFSKAGLLTNDRRNRLSPKNLNYIIFLNSNLNLL</sequence>
<keyword evidence="3" id="KW-1185">Reference proteome</keyword>
<protein>
    <submittedName>
        <fullName evidence="2">Zinc finger BED domain-containing protein 1-like</fullName>
    </submittedName>
</protein>
<gene>
    <name evidence="2" type="ORF">FWK35_00038674</name>
</gene>
<dbReference type="SUPFAM" id="SSF53098">
    <property type="entry name" value="Ribonuclease H-like"/>
    <property type="match status" value="1"/>
</dbReference>
<name>A0A6G0VH87_APHCR</name>
<dbReference type="PANTHER" id="PTHR47611">
    <property type="entry name" value="HAT DIMERISATION DOMAIN, C-TERMINAL"/>
    <property type="match status" value="1"/>
</dbReference>
<evidence type="ECO:0000259" key="1">
    <source>
        <dbReference type="Pfam" id="PF05699"/>
    </source>
</evidence>
<accession>A0A6G0VH87</accession>
<reference evidence="2 3" key="1">
    <citation type="submission" date="2019-08" db="EMBL/GenBank/DDBJ databases">
        <title>Whole genome of Aphis craccivora.</title>
        <authorList>
            <person name="Voronova N.V."/>
            <person name="Shulinski R.S."/>
            <person name="Bandarenka Y.V."/>
            <person name="Zhorov D.G."/>
            <person name="Warner D."/>
        </authorList>
    </citation>
    <scope>NUCLEOTIDE SEQUENCE [LARGE SCALE GENOMIC DNA]</scope>
    <source>
        <strain evidence="2">180601</strain>
        <tissue evidence="2">Whole Body</tissue>
    </source>
</reference>
<comment type="caution">
    <text evidence="2">The sequence shown here is derived from an EMBL/GenBank/DDBJ whole genome shotgun (WGS) entry which is preliminary data.</text>
</comment>
<dbReference type="GO" id="GO:0046983">
    <property type="term" value="F:protein dimerization activity"/>
    <property type="evidence" value="ECO:0007669"/>
    <property type="project" value="InterPro"/>
</dbReference>
<dbReference type="InterPro" id="IPR012337">
    <property type="entry name" value="RNaseH-like_sf"/>
</dbReference>
<dbReference type="OrthoDB" id="10064099at2759"/>
<feature type="domain" description="HAT C-terminal dimerisation" evidence="1">
    <location>
        <begin position="3"/>
        <end position="56"/>
    </location>
</feature>
<dbReference type="Pfam" id="PF05699">
    <property type="entry name" value="Dimer_Tnp_hAT"/>
    <property type="match status" value="1"/>
</dbReference>
<dbReference type="PANTHER" id="PTHR47611:SF3">
    <property type="entry name" value="HAT C-TERMINAL DIMERISATION DOMAIN-CONTAINING PROTEIN"/>
    <property type="match status" value="1"/>
</dbReference>
<dbReference type="Proteomes" id="UP000478052">
    <property type="component" value="Unassembled WGS sequence"/>
</dbReference>
<dbReference type="EMBL" id="VUJU01017611">
    <property type="protein sequence ID" value="KAF0682248.1"/>
    <property type="molecule type" value="Genomic_DNA"/>
</dbReference>
<organism evidence="2 3">
    <name type="scientific">Aphis craccivora</name>
    <name type="common">Cowpea aphid</name>
    <dbReference type="NCBI Taxonomy" id="307492"/>
    <lineage>
        <taxon>Eukaryota</taxon>
        <taxon>Metazoa</taxon>
        <taxon>Ecdysozoa</taxon>
        <taxon>Arthropoda</taxon>
        <taxon>Hexapoda</taxon>
        <taxon>Insecta</taxon>
        <taxon>Pterygota</taxon>
        <taxon>Neoptera</taxon>
        <taxon>Paraneoptera</taxon>
        <taxon>Hemiptera</taxon>
        <taxon>Sternorrhyncha</taxon>
        <taxon>Aphidomorpha</taxon>
        <taxon>Aphidoidea</taxon>
        <taxon>Aphididae</taxon>
        <taxon>Aphidini</taxon>
        <taxon>Aphis</taxon>
        <taxon>Aphis</taxon>
    </lineage>
</organism>
<proteinExistence type="predicted"/>
<dbReference type="InterPro" id="IPR008906">
    <property type="entry name" value="HATC_C_dom"/>
</dbReference>